<evidence type="ECO:0000256" key="2">
    <source>
        <dbReference type="ARBA" id="ARBA00022692"/>
    </source>
</evidence>
<keyword evidence="6 7" id="KW-0472">Membrane</keyword>
<evidence type="ECO:0000256" key="3">
    <source>
        <dbReference type="ARBA" id="ARBA00022729"/>
    </source>
</evidence>
<protein>
    <recommendedName>
        <fullName evidence="8">Ribophorin II C-terminal domain-containing protein</fullName>
    </recommendedName>
</protein>
<keyword evidence="10" id="KW-1185">Reference proteome</keyword>
<keyword evidence="4" id="KW-0256">Endoplasmic reticulum</keyword>
<name>A0A5M9K8N2_MONFR</name>
<dbReference type="GO" id="GO:0006487">
    <property type="term" value="P:protein N-linked glycosylation"/>
    <property type="evidence" value="ECO:0007669"/>
    <property type="project" value="TreeGrafter"/>
</dbReference>
<gene>
    <name evidence="9" type="ORF">EYC84_006548</name>
</gene>
<feature type="domain" description="Ribophorin II C-terminal" evidence="8">
    <location>
        <begin position="142"/>
        <end position="225"/>
    </location>
</feature>
<accession>A0A5M9K8N2</accession>
<dbReference type="Pfam" id="PF25147">
    <property type="entry name" value="Ribophorin_II_C"/>
    <property type="match status" value="1"/>
</dbReference>
<proteinExistence type="predicted"/>
<evidence type="ECO:0000256" key="4">
    <source>
        <dbReference type="ARBA" id="ARBA00022824"/>
    </source>
</evidence>
<dbReference type="UniPathway" id="UPA00378"/>
<evidence type="ECO:0000313" key="9">
    <source>
        <dbReference type="EMBL" id="KAA8576422.1"/>
    </source>
</evidence>
<dbReference type="EMBL" id="VICG01000001">
    <property type="protein sequence ID" value="KAA8576422.1"/>
    <property type="molecule type" value="Genomic_DNA"/>
</dbReference>
<keyword evidence="5 7" id="KW-1133">Transmembrane helix</keyword>
<dbReference type="InterPro" id="IPR056790">
    <property type="entry name" value="Ribophorin_II_C"/>
</dbReference>
<dbReference type="PANTHER" id="PTHR12640">
    <property type="entry name" value="RIBOPHORIN II"/>
    <property type="match status" value="1"/>
</dbReference>
<dbReference type="GO" id="GO:0008250">
    <property type="term" value="C:oligosaccharyltransferase complex"/>
    <property type="evidence" value="ECO:0007669"/>
    <property type="project" value="InterPro"/>
</dbReference>
<comment type="subcellular location">
    <subcellularLocation>
        <location evidence="1">Endoplasmic reticulum membrane</location>
        <topology evidence="1">Multi-pass membrane protein</topology>
    </subcellularLocation>
</comment>
<evidence type="ECO:0000256" key="5">
    <source>
        <dbReference type="ARBA" id="ARBA00022989"/>
    </source>
</evidence>
<feature type="transmembrane region" description="Helical" evidence="7">
    <location>
        <begin position="152"/>
        <end position="174"/>
    </location>
</feature>
<evidence type="ECO:0000256" key="1">
    <source>
        <dbReference type="ARBA" id="ARBA00004477"/>
    </source>
</evidence>
<evidence type="ECO:0000256" key="6">
    <source>
        <dbReference type="ARBA" id="ARBA00023136"/>
    </source>
</evidence>
<dbReference type="AlphaFoldDB" id="A0A5M9K8N2"/>
<sequence length="307" mass="34686">MELLMKLYCFCERKGCCWRIQGQTIRSCPSCKTSIPWRSGIPSKSSLRLLKIVLANDHIRHFYSSEIKTPDLKLPFHSPSRSLVKERLTLLKKICQSNFSQAPNLYVPPLSSHLLVPRKHLATMFSISPSPSTLANRLTHIFRPDPQSGPKIFSLAFALAVIATVPVLLGAWAYLGANLSHLSKATSAAPISHGLFYGSIIAMEGIFFLYYSSWTLFQTLPAAGCDCVEVQKFGGSLGLQIEYVIYEEGCTIPKKEWRNGQWPMCNQRFLVLDGIRKYLCCIGKQNDTFVFRFSPIDRYLYDSRCVL</sequence>
<dbReference type="Proteomes" id="UP000322873">
    <property type="component" value="Unassembled WGS sequence"/>
</dbReference>
<feature type="transmembrane region" description="Helical" evidence="7">
    <location>
        <begin position="194"/>
        <end position="211"/>
    </location>
</feature>
<comment type="caution">
    <text evidence="9">The sequence shown here is derived from an EMBL/GenBank/DDBJ whole genome shotgun (WGS) entry which is preliminary data.</text>
</comment>
<evidence type="ECO:0000256" key="7">
    <source>
        <dbReference type="SAM" id="Phobius"/>
    </source>
</evidence>
<dbReference type="VEuPathDB" id="FungiDB:MFRU_009g02850"/>
<keyword evidence="3" id="KW-0732">Signal</keyword>
<evidence type="ECO:0000313" key="10">
    <source>
        <dbReference type="Proteomes" id="UP000322873"/>
    </source>
</evidence>
<dbReference type="InterPro" id="IPR008814">
    <property type="entry name" value="Swp1"/>
</dbReference>
<organism evidence="9 10">
    <name type="scientific">Monilinia fructicola</name>
    <name type="common">Brown rot fungus</name>
    <name type="synonym">Ciboria fructicola</name>
    <dbReference type="NCBI Taxonomy" id="38448"/>
    <lineage>
        <taxon>Eukaryota</taxon>
        <taxon>Fungi</taxon>
        <taxon>Dikarya</taxon>
        <taxon>Ascomycota</taxon>
        <taxon>Pezizomycotina</taxon>
        <taxon>Leotiomycetes</taxon>
        <taxon>Helotiales</taxon>
        <taxon>Sclerotiniaceae</taxon>
        <taxon>Monilinia</taxon>
    </lineage>
</organism>
<evidence type="ECO:0000259" key="8">
    <source>
        <dbReference type="Pfam" id="PF25147"/>
    </source>
</evidence>
<reference evidence="9 10" key="1">
    <citation type="submission" date="2019-06" db="EMBL/GenBank/DDBJ databases">
        <title>Genome Sequence of the Brown Rot Fungal Pathogen Monilinia fructicola.</title>
        <authorList>
            <person name="De Miccolis Angelini R.M."/>
            <person name="Landi L."/>
            <person name="Abate D."/>
            <person name="Pollastro S."/>
            <person name="Romanazzi G."/>
            <person name="Faretra F."/>
        </authorList>
    </citation>
    <scope>NUCLEOTIDE SEQUENCE [LARGE SCALE GENOMIC DNA]</scope>
    <source>
        <strain evidence="9 10">Mfrc123</strain>
    </source>
</reference>
<dbReference type="PANTHER" id="PTHR12640:SF0">
    <property type="entry name" value="DOLICHYL-DIPHOSPHOOLIGOSACCHARIDE--PROTEIN GLYCOSYLTRANSFERASE SUBUNIT 2"/>
    <property type="match status" value="1"/>
</dbReference>
<keyword evidence="2 7" id="KW-0812">Transmembrane</keyword>